<dbReference type="EMBL" id="LNQE01000472">
    <property type="protein sequence ID" value="KUG26399.1"/>
    <property type="molecule type" value="Genomic_DNA"/>
</dbReference>
<keyword evidence="3" id="KW-0812">Transmembrane</keyword>
<dbReference type="InterPro" id="IPR036942">
    <property type="entry name" value="Beta-barrel_TonB_sf"/>
</dbReference>
<evidence type="ECO:0000256" key="1">
    <source>
        <dbReference type="ARBA" id="ARBA00004571"/>
    </source>
</evidence>
<dbReference type="InterPro" id="IPR039426">
    <property type="entry name" value="TonB-dep_rcpt-like"/>
</dbReference>
<evidence type="ECO:0000313" key="7">
    <source>
        <dbReference type="EMBL" id="KUG26399.1"/>
    </source>
</evidence>
<evidence type="ECO:0000256" key="2">
    <source>
        <dbReference type="ARBA" id="ARBA00022448"/>
    </source>
</evidence>
<dbReference type="PANTHER" id="PTHR30069:SF29">
    <property type="entry name" value="HEMOGLOBIN AND HEMOGLOBIN-HAPTOGLOBIN-BINDING PROTEIN 1-RELATED"/>
    <property type="match status" value="1"/>
</dbReference>
<dbReference type="PANTHER" id="PTHR30069">
    <property type="entry name" value="TONB-DEPENDENT OUTER MEMBRANE RECEPTOR"/>
    <property type="match status" value="1"/>
</dbReference>
<dbReference type="GO" id="GO:0015344">
    <property type="term" value="F:siderophore uptake transmembrane transporter activity"/>
    <property type="evidence" value="ECO:0007669"/>
    <property type="project" value="TreeGrafter"/>
</dbReference>
<keyword evidence="6" id="KW-0998">Cell outer membrane</keyword>
<dbReference type="GO" id="GO:0009279">
    <property type="term" value="C:cell outer membrane"/>
    <property type="evidence" value="ECO:0007669"/>
    <property type="project" value="UniProtKB-SubCell"/>
</dbReference>
<evidence type="ECO:0000256" key="3">
    <source>
        <dbReference type="ARBA" id="ARBA00022692"/>
    </source>
</evidence>
<organism evidence="7">
    <name type="scientific">hydrocarbon metagenome</name>
    <dbReference type="NCBI Taxonomy" id="938273"/>
    <lineage>
        <taxon>unclassified sequences</taxon>
        <taxon>metagenomes</taxon>
        <taxon>ecological metagenomes</taxon>
    </lineage>
</organism>
<name>A0A0W8FZS3_9ZZZZ</name>
<proteinExistence type="predicted"/>
<dbReference type="Gene3D" id="2.40.170.20">
    <property type="entry name" value="TonB-dependent receptor, beta-barrel domain"/>
    <property type="match status" value="1"/>
</dbReference>
<dbReference type="AlphaFoldDB" id="A0A0W8FZS3"/>
<sequence length="565" mass="65825">MKKIILTALLPFCIFAQSDGQSQSIELPEFVITGQQRVELPVMKKSKAEPVTILSKEFFFPTFSSEQFSLSTVSKPAQLIADILPKEQNYKAQVILGAGNYTLPTGKLYFSEQFGVGKFYSKLWGTNQRDYVDYADYNVSGINLGSEFYIDRHSSFLPGSILNVNASFVRREYKYFSEYRINPILPPSTRETQLAGAIISLENYINENFKYNFKLGGDYLDIKDANAKEMNYQFEGNTRIKLDNFGLLIGGKFQNQIVDKSIQENYKFYKLSGGIEYRINSDFLLRAGAAYYKADLKDYFIDGNLPHFRNNSEDLITPWGEVQYNINNLLVLTARYNPYAEFKTYKDFLNENPYTYVYQAEDYSGAIHAFDNNLKIYKQNIELSLKFGYKKYYEFTVGGRYAKIDNAYFYNPDFSFDNVPGFTESFFVSNYDDVTEYSVFANALYHLGPFGWFYGDAKYQIVENKYSMILPYHPKIYLEAAYGYNFNFGFSAEFKIKYLKDTYADYWNNILLDDYINLSAMLRYSLTQNFDFTLHLNNLLNRDNYLWLGYLESPFDFKAGIDFRF</sequence>
<protein>
    <recommendedName>
        <fullName evidence="8">TonB-dependent receptor</fullName>
    </recommendedName>
</protein>
<comment type="subcellular location">
    <subcellularLocation>
        <location evidence="1">Cell outer membrane</location>
        <topology evidence="1">Multi-pass membrane protein</topology>
    </subcellularLocation>
</comment>
<evidence type="ECO:0000256" key="5">
    <source>
        <dbReference type="ARBA" id="ARBA00023136"/>
    </source>
</evidence>
<evidence type="ECO:0008006" key="8">
    <source>
        <dbReference type="Google" id="ProtNLM"/>
    </source>
</evidence>
<evidence type="ECO:0000256" key="6">
    <source>
        <dbReference type="ARBA" id="ARBA00023237"/>
    </source>
</evidence>
<evidence type="ECO:0000256" key="4">
    <source>
        <dbReference type="ARBA" id="ARBA00022729"/>
    </source>
</evidence>
<dbReference type="SUPFAM" id="SSF56935">
    <property type="entry name" value="Porins"/>
    <property type="match status" value="1"/>
</dbReference>
<dbReference type="GO" id="GO:0044718">
    <property type="term" value="P:siderophore transmembrane transport"/>
    <property type="evidence" value="ECO:0007669"/>
    <property type="project" value="TreeGrafter"/>
</dbReference>
<accession>A0A0W8FZS3</accession>
<keyword evidence="5" id="KW-0472">Membrane</keyword>
<gene>
    <name evidence="7" type="ORF">ASZ90_003765</name>
</gene>
<comment type="caution">
    <text evidence="7">The sequence shown here is derived from an EMBL/GenBank/DDBJ whole genome shotgun (WGS) entry which is preliminary data.</text>
</comment>
<keyword evidence="2" id="KW-0813">Transport</keyword>
<keyword evidence="4" id="KW-0732">Signal</keyword>
<reference evidence="7" key="1">
    <citation type="journal article" date="2015" name="Proc. Natl. Acad. Sci. U.S.A.">
        <title>Networks of energetic and metabolic interactions define dynamics in microbial communities.</title>
        <authorList>
            <person name="Embree M."/>
            <person name="Liu J.K."/>
            <person name="Al-Bassam M.M."/>
            <person name="Zengler K."/>
        </authorList>
    </citation>
    <scope>NUCLEOTIDE SEQUENCE</scope>
</reference>